<feature type="compositionally biased region" description="Basic and acidic residues" evidence="7">
    <location>
        <begin position="13"/>
        <end position="23"/>
    </location>
</feature>
<gene>
    <name evidence="9" type="ORF">CSSPJE1EN1_LOCUS19527</name>
</gene>
<evidence type="ECO:0000256" key="3">
    <source>
        <dbReference type="ARBA" id="ARBA00004370"/>
    </source>
</evidence>
<reference evidence="9" key="1">
    <citation type="submission" date="2024-02" db="EMBL/GenBank/DDBJ databases">
        <authorList>
            <consortium name="ELIXIR-Norway"/>
            <consortium name="Elixir Norway"/>
        </authorList>
    </citation>
    <scope>NUCLEOTIDE SEQUENCE</scope>
</reference>
<evidence type="ECO:0000259" key="8">
    <source>
        <dbReference type="Pfam" id="PF00931"/>
    </source>
</evidence>
<accession>A0ABP0X641</accession>
<feature type="region of interest" description="Disordered" evidence="7">
    <location>
        <begin position="1"/>
        <end position="43"/>
    </location>
</feature>
<protein>
    <recommendedName>
        <fullName evidence="8">NB-ARC domain-containing protein</fullName>
    </recommendedName>
</protein>
<evidence type="ECO:0000256" key="7">
    <source>
        <dbReference type="SAM" id="MobiDB-lite"/>
    </source>
</evidence>
<keyword evidence="5" id="KW-0496">Mitochondrion</keyword>
<evidence type="ECO:0000256" key="6">
    <source>
        <dbReference type="ARBA" id="ARBA00023136"/>
    </source>
</evidence>
<dbReference type="Pfam" id="PF00931">
    <property type="entry name" value="NB-ARC"/>
    <property type="match status" value="1"/>
</dbReference>
<evidence type="ECO:0000313" key="10">
    <source>
        <dbReference type="Proteomes" id="UP001497444"/>
    </source>
</evidence>
<dbReference type="InterPro" id="IPR029058">
    <property type="entry name" value="AB_hydrolase_fold"/>
</dbReference>
<dbReference type="Proteomes" id="UP001497444">
    <property type="component" value="Chromosome 5"/>
</dbReference>
<evidence type="ECO:0000256" key="1">
    <source>
        <dbReference type="ARBA" id="ARBA00004173"/>
    </source>
</evidence>
<evidence type="ECO:0000256" key="5">
    <source>
        <dbReference type="ARBA" id="ARBA00023128"/>
    </source>
</evidence>
<keyword evidence="6" id="KW-0472">Membrane</keyword>
<dbReference type="PANTHER" id="PTHR48182">
    <property type="entry name" value="PROTEIN SERAC1"/>
    <property type="match status" value="1"/>
</dbReference>
<dbReference type="InterPro" id="IPR052374">
    <property type="entry name" value="SERAC1"/>
</dbReference>
<evidence type="ECO:0000313" key="9">
    <source>
        <dbReference type="EMBL" id="CAK9274049.1"/>
    </source>
</evidence>
<dbReference type="Gene3D" id="3.40.50.1820">
    <property type="entry name" value="alpha/beta hydrolase"/>
    <property type="match status" value="1"/>
</dbReference>
<organism evidence="9 10">
    <name type="scientific">Sphagnum jensenii</name>
    <dbReference type="NCBI Taxonomy" id="128206"/>
    <lineage>
        <taxon>Eukaryota</taxon>
        <taxon>Viridiplantae</taxon>
        <taxon>Streptophyta</taxon>
        <taxon>Embryophyta</taxon>
        <taxon>Bryophyta</taxon>
        <taxon>Sphagnophytina</taxon>
        <taxon>Sphagnopsida</taxon>
        <taxon>Sphagnales</taxon>
        <taxon>Sphagnaceae</taxon>
        <taxon>Sphagnum</taxon>
    </lineage>
</organism>
<dbReference type="SUPFAM" id="SSF53474">
    <property type="entry name" value="alpha/beta-Hydrolases"/>
    <property type="match status" value="1"/>
</dbReference>
<dbReference type="PANTHER" id="PTHR48182:SF2">
    <property type="entry name" value="PROTEIN SERAC1"/>
    <property type="match status" value="1"/>
</dbReference>
<comment type="subcellular location">
    <subcellularLocation>
        <location evidence="2">Endoplasmic reticulum</location>
    </subcellularLocation>
    <subcellularLocation>
        <location evidence="3">Membrane</location>
    </subcellularLocation>
    <subcellularLocation>
        <location evidence="1">Mitochondrion</location>
    </subcellularLocation>
</comment>
<feature type="non-terminal residue" evidence="9">
    <location>
        <position position="544"/>
    </location>
</feature>
<sequence>MLEKKNSRLGKRPSTDLHTERSVCGKAFPSTTPSRASHDNYKENEGRSVHQLWPLEDHVRSTNFDVVFFHGLHWPSEKEAWKSTWTQLDDPQNCWPQNWLPQDLGENVRVLAISYDACPTQSEGKGSYDDVSEIGQKILETLVLSDEWRLGRQHGFVLIGHCFGGLVIKSLVEEARKRALENVRNALDRKAKACAEMFFKNLKGIVFYAVPHSGSKKLISYFSRCNQITIPRRVVKLAGFMQNVQPLQLQMENLSTTFDAIVEEFSINIYAFVEGKPMKDVVSRLVEKAAAVRSAGKNYLTLEDCDHSTVCKPSAKHHPSYYRLLDFIRICRQEGPIKSNTYLGFECNWKENFQFYVEPSNLPNILLQKLVEGSNNILVYGGFGYGKTTLVKYVLYKNAKKLDTIFHGGIFHMRYGHKDNELLSCQKELIRALHLNPQELQGLECWQIESVRAKLADLLNACSGPILLFIDDAWNGEMIDKSPEFERTKGSKLLVTSRFNLKPNQPNWDRIEMNRRTNHDAAAQLLARKAANNPDETKFPLGCE</sequence>
<dbReference type="InterPro" id="IPR027417">
    <property type="entry name" value="P-loop_NTPase"/>
</dbReference>
<proteinExistence type="predicted"/>
<evidence type="ECO:0000256" key="2">
    <source>
        <dbReference type="ARBA" id="ARBA00004240"/>
    </source>
</evidence>
<name>A0ABP0X641_9BRYO</name>
<dbReference type="Gene3D" id="3.40.50.300">
    <property type="entry name" value="P-loop containing nucleotide triphosphate hydrolases"/>
    <property type="match status" value="1"/>
</dbReference>
<keyword evidence="4" id="KW-0256">Endoplasmic reticulum</keyword>
<evidence type="ECO:0000256" key="4">
    <source>
        <dbReference type="ARBA" id="ARBA00022824"/>
    </source>
</evidence>
<feature type="domain" description="NB-ARC" evidence="8">
    <location>
        <begin position="366"/>
        <end position="500"/>
    </location>
</feature>
<dbReference type="SUPFAM" id="SSF52540">
    <property type="entry name" value="P-loop containing nucleoside triphosphate hydrolases"/>
    <property type="match status" value="1"/>
</dbReference>
<dbReference type="EMBL" id="OZ020100">
    <property type="protein sequence ID" value="CAK9274049.1"/>
    <property type="molecule type" value="Genomic_DNA"/>
</dbReference>
<keyword evidence="10" id="KW-1185">Reference proteome</keyword>
<dbReference type="InterPro" id="IPR002182">
    <property type="entry name" value="NB-ARC"/>
</dbReference>